<accession>A0A6C0B318</accession>
<keyword evidence="1" id="KW-0812">Transmembrane</keyword>
<evidence type="ECO:0000256" key="1">
    <source>
        <dbReference type="SAM" id="Phobius"/>
    </source>
</evidence>
<name>A0A6C0B318_9ZZZZ</name>
<organism evidence="2">
    <name type="scientific">viral metagenome</name>
    <dbReference type="NCBI Taxonomy" id="1070528"/>
    <lineage>
        <taxon>unclassified sequences</taxon>
        <taxon>metagenomes</taxon>
        <taxon>organismal metagenomes</taxon>
    </lineage>
</organism>
<dbReference type="AlphaFoldDB" id="A0A6C0B318"/>
<keyword evidence="1" id="KW-0472">Membrane</keyword>
<reference evidence="2" key="1">
    <citation type="journal article" date="2020" name="Nature">
        <title>Giant virus diversity and host interactions through global metagenomics.</title>
        <authorList>
            <person name="Schulz F."/>
            <person name="Roux S."/>
            <person name="Paez-Espino D."/>
            <person name="Jungbluth S."/>
            <person name="Walsh D.A."/>
            <person name="Denef V.J."/>
            <person name="McMahon K.D."/>
            <person name="Konstantinidis K.T."/>
            <person name="Eloe-Fadrosh E.A."/>
            <person name="Kyrpides N.C."/>
            <person name="Woyke T."/>
        </authorList>
    </citation>
    <scope>NUCLEOTIDE SEQUENCE</scope>
    <source>
        <strain evidence="2">GVMAG-M-3300009187-29</strain>
    </source>
</reference>
<proteinExistence type="predicted"/>
<sequence>MHYISFCSEGEPNDKGLNLSGSKQQLIDGLKKTNLKYFMYSPKYLKDNGYGEFVKEHPNAGLVSMNANMNLVGFCAWKPVIMLLELEKMNDGDILVYRDCNCEKYGQLKDFNDFENAINHIMNKANFDFFIPRENMHLTLKQHCKPNIINELAIDKEFTKDFPLLIANVIICRKSKTSIEILEEWKKYCLVDEFINGEQYGDLNPEFRWFTPEQAILGVLISNYVLEGKHGIPKNYPNIILDNRNIHSVVIVDEIKKPTESFTNLLSTDSTYVVTSISVFAILAVVFYNYKSIYKRIKKLI</sequence>
<keyword evidence="1" id="KW-1133">Transmembrane helix</keyword>
<dbReference type="EMBL" id="MN739055">
    <property type="protein sequence ID" value="QHS86452.1"/>
    <property type="molecule type" value="Genomic_DNA"/>
</dbReference>
<evidence type="ECO:0000313" key="2">
    <source>
        <dbReference type="EMBL" id="QHS86452.1"/>
    </source>
</evidence>
<protein>
    <submittedName>
        <fullName evidence="2">Uncharacterized protein</fullName>
    </submittedName>
</protein>
<feature type="transmembrane region" description="Helical" evidence="1">
    <location>
        <begin position="271"/>
        <end position="290"/>
    </location>
</feature>